<dbReference type="OrthoDB" id="9815894at2"/>
<dbReference type="Pfam" id="PF14559">
    <property type="entry name" value="TPR_19"/>
    <property type="match status" value="1"/>
</dbReference>
<protein>
    <submittedName>
        <fullName evidence="3">Tetratricopeptide repeat protein</fullName>
    </submittedName>
</protein>
<dbReference type="SMART" id="SM00028">
    <property type="entry name" value="TPR"/>
    <property type="match status" value="6"/>
</dbReference>
<dbReference type="Proteomes" id="UP000267187">
    <property type="component" value="Unassembled WGS sequence"/>
</dbReference>
<keyword evidence="1" id="KW-0808">Transferase</keyword>
<name>A0A3M0AAU2_9GAMM</name>
<keyword evidence="4" id="KW-1185">Reference proteome</keyword>
<organism evidence="3 4">
    <name type="scientific">Umboniibacter marinipuniceus</name>
    <dbReference type="NCBI Taxonomy" id="569599"/>
    <lineage>
        <taxon>Bacteria</taxon>
        <taxon>Pseudomonadati</taxon>
        <taxon>Pseudomonadota</taxon>
        <taxon>Gammaproteobacteria</taxon>
        <taxon>Cellvibrionales</taxon>
        <taxon>Cellvibrionaceae</taxon>
        <taxon>Umboniibacter</taxon>
    </lineage>
</organism>
<dbReference type="Gene3D" id="3.40.50.300">
    <property type="entry name" value="P-loop containing nucleotide triphosphate hydrolases"/>
    <property type="match status" value="1"/>
</dbReference>
<dbReference type="InterPro" id="IPR011990">
    <property type="entry name" value="TPR-like_helical_dom_sf"/>
</dbReference>
<reference evidence="3 4" key="1">
    <citation type="submission" date="2018-10" db="EMBL/GenBank/DDBJ databases">
        <title>Genomic Encyclopedia of Type Strains, Phase IV (KMG-IV): sequencing the most valuable type-strain genomes for metagenomic binning, comparative biology and taxonomic classification.</title>
        <authorList>
            <person name="Goeker M."/>
        </authorList>
    </citation>
    <scope>NUCLEOTIDE SEQUENCE [LARGE SCALE GENOMIC DNA]</scope>
    <source>
        <strain evidence="3 4">DSM 25080</strain>
    </source>
</reference>
<dbReference type="PANTHER" id="PTHR12788">
    <property type="entry name" value="PROTEIN-TYROSINE SULFOTRANSFERASE 2"/>
    <property type="match status" value="1"/>
</dbReference>
<evidence type="ECO:0000313" key="3">
    <source>
        <dbReference type="EMBL" id="RMA79515.1"/>
    </source>
</evidence>
<dbReference type="PANTHER" id="PTHR12788:SF10">
    <property type="entry name" value="PROTEIN-TYROSINE SULFOTRANSFERASE"/>
    <property type="match status" value="1"/>
</dbReference>
<feature type="repeat" description="TPR" evidence="2">
    <location>
        <begin position="177"/>
        <end position="210"/>
    </location>
</feature>
<dbReference type="InterPro" id="IPR027417">
    <property type="entry name" value="P-loop_NTPase"/>
</dbReference>
<dbReference type="Pfam" id="PF13432">
    <property type="entry name" value="TPR_16"/>
    <property type="match status" value="1"/>
</dbReference>
<dbReference type="PROSITE" id="PS50005">
    <property type="entry name" value="TPR"/>
    <property type="match status" value="2"/>
</dbReference>
<dbReference type="SUPFAM" id="SSF48452">
    <property type="entry name" value="TPR-like"/>
    <property type="match status" value="2"/>
</dbReference>
<gene>
    <name evidence="3" type="ORF">DFR27_1956</name>
</gene>
<feature type="repeat" description="TPR" evidence="2">
    <location>
        <begin position="279"/>
        <end position="312"/>
    </location>
</feature>
<dbReference type="GO" id="GO:0008476">
    <property type="term" value="F:protein-tyrosine sulfotransferase activity"/>
    <property type="evidence" value="ECO:0007669"/>
    <property type="project" value="InterPro"/>
</dbReference>
<keyword evidence="2" id="KW-0802">TPR repeat</keyword>
<proteinExistence type="predicted"/>
<dbReference type="EMBL" id="REFJ01000004">
    <property type="protein sequence ID" value="RMA79515.1"/>
    <property type="molecule type" value="Genomic_DNA"/>
</dbReference>
<dbReference type="Pfam" id="PF13469">
    <property type="entry name" value="Sulfotransfer_3"/>
    <property type="match status" value="1"/>
</dbReference>
<evidence type="ECO:0000256" key="1">
    <source>
        <dbReference type="ARBA" id="ARBA00022679"/>
    </source>
</evidence>
<comment type="caution">
    <text evidence="3">The sequence shown here is derived from an EMBL/GenBank/DDBJ whole genome shotgun (WGS) entry which is preliminary data.</text>
</comment>
<dbReference type="Pfam" id="PF13181">
    <property type="entry name" value="TPR_8"/>
    <property type="match status" value="1"/>
</dbReference>
<dbReference type="InterPro" id="IPR026634">
    <property type="entry name" value="TPST-like"/>
</dbReference>
<evidence type="ECO:0000256" key="2">
    <source>
        <dbReference type="PROSITE-ProRule" id="PRU00339"/>
    </source>
</evidence>
<sequence>MTNAHTQSLKEAVFHAQSLIDNNQFSLAEEQAREILVVAPGNINALRVLGTALRKQQRLSEAQQHLAEVVRQQPKFALAQQELGLCLAQQGEYEVAAQHLEAATNLDASLAAAWQGLANAHGALGNEAASRAALHQQLQHSSQAPELVAAMQDFNARRIAEAEQKVRNYLKQHPTDVSAIRLLAEIAIKLKLYKDAESLLERALELAPDFHLARLNYASALHGRQRPQEALAQIAILEQQDNVNPAYLTLKAAAQAQLGELEEAVLTYNYLIEHYPAQANIVMSLGHTHKAIGAQEEAIAAYLETIKLNPNLGEAYWSLANMKVFKFDDELLAQMHTLASSGALTREDAYHLAFALGKAYEDRKAYNSSFEYYEKGNNIKAVIERYSADANHADSQRTIQVSTPALFAETSLGCQRPDPIFVVGLPRSGSTLIEQILASHSQVDGTKELPDIIAMARRLSGRNKKTDPSNYPEVLAELTPEQRLQLGEEYLERAAAQRGNAPFFIDKMPNNFAHIALIQLILPNAKIIDARRHPMAACFGGYKQLFASGQRFSYRLEDIGRYYQDYEQLMAHFDQVLPGRIHRVCYENMVNDTENEIRKLLDYCNLNFEEACVNFHQTERSVRTASSEQVRQPIYTSAVELWKAYGETLSPLQHLLQETTLNYERLI</sequence>
<dbReference type="InterPro" id="IPR019734">
    <property type="entry name" value="TPR_rpt"/>
</dbReference>
<dbReference type="SUPFAM" id="SSF52540">
    <property type="entry name" value="P-loop containing nucleoside triphosphate hydrolases"/>
    <property type="match status" value="1"/>
</dbReference>
<dbReference type="AlphaFoldDB" id="A0A3M0AAU2"/>
<evidence type="ECO:0000313" key="4">
    <source>
        <dbReference type="Proteomes" id="UP000267187"/>
    </source>
</evidence>
<dbReference type="Gene3D" id="1.25.40.10">
    <property type="entry name" value="Tetratricopeptide repeat domain"/>
    <property type="match status" value="3"/>
</dbReference>
<dbReference type="RefSeq" id="WP_121877268.1">
    <property type="nucleotide sequence ID" value="NZ_REFJ01000004.1"/>
</dbReference>
<accession>A0A3M0AAU2</accession>